<evidence type="ECO:0000313" key="5">
    <source>
        <dbReference type="Proteomes" id="UP000801492"/>
    </source>
</evidence>
<evidence type="ECO:0000256" key="1">
    <source>
        <dbReference type="ARBA" id="ARBA00084097"/>
    </source>
</evidence>
<dbReference type="EMBL" id="VTPC01000891">
    <property type="protein sequence ID" value="KAF2903962.1"/>
    <property type="molecule type" value="Genomic_DNA"/>
</dbReference>
<dbReference type="Gene3D" id="3.60.20.40">
    <property type="match status" value="1"/>
</dbReference>
<sequence length="491" mass="55011">MDKQIFQSKESGLSVAVPGALRGHEYAHKRYGKLPWAEIIRPTIELCRKGHLVTKSLAKVFKQHEDNLLNSPTLREIFINPNTNKPYGQGQLVKRLKLAETLEIIAKDGVTALYDGRLTAEFVSDIKELGGIITAEDMKQYKPLWRNPIVSKLPFNQTLYTIPLPGAGTILTFILNILSEYLDLDDISKVTNWQRIVESFKYAYGKRTELGDPDFVPGINELIKNLTSPSYAALIRREISDTKTYNNPQHYGAKVVLVEDKGTSNIVIIAPNGDAVSVTSTINRFFGAGIRSRSTGIILNDEMDDFASPNFINSYKLPPSPANFIAPQKRPLSSMSPSIIIDEYGEPILVIGATGGPKITTSVALVTIRYLWFKQTLENAVNDSRLHHQLFPMRVLFEHDFQKEIVEGLSRIGHKVFVLLPTDQFVSLTAMSRRNGVAIGASDTRRGEKVVLVKEPQTKVQYQLASKCVKVYLEMTSFIVLCIINIIEKYI</sequence>
<dbReference type="GO" id="GO:0036374">
    <property type="term" value="F:glutathione hydrolase activity"/>
    <property type="evidence" value="ECO:0007669"/>
    <property type="project" value="InterPro"/>
</dbReference>
<protein>
    <submittedName>
        <fullName evidence="4">Uncharacterized protein</fullName>
    </submittedName>
</protein>
<keyword evidence="1" id="KW-1199">Hemostasis impairing toxin</keyword>
<keyword evidence="5" id="KW-1185">Reference proteome</keyword>
<evidence type="ECO:0000313" key="4">
    <source>
        <dbReference type="EMBL" id="KAF2903962.1"/>
    </source>
</evidence>
<dbReference type="InterPro" id="IPR000101">
    <property type="entry name" value="GGT_peptidase"/>
</dbReference>
<evidence type="ECO:0000256" key="3">
    <source>
        <dbReference type="PIRSR" id="PIRSR600101-2"/>
    </source>
</evidence>
<dbReference type="InterPro" id="IPR043137">
    <property type="entry name" value="GGT_ssub_C"/>
</dbReference>
<dbReference type="InterPro" id="IPR029055">
    <property type="entry name" value="Ntn_hydrolases_N"/>
</dbReference>
<dbReference type="InterPro" id="IPR043138">
    <property type="entry name" value="GGT_lsub"/>
</dbReference>
<feature type="active site" description="Nucleophile" evidence="2">
    <location>
        <position position="263"/>
    </location>
</feature>
<dbReference type="Gene3D" id="1.10.246.130">
    <property type="match status" value="1"/>
</dbReference>
<keyword evidence="1" id="KW-1202">Platelet aggregation activating toxin</keyword>
<feature type="binding site" evidence="3">
    <location>
        <position position="305"/>
    </location>
    <ligand>
        <name>L-glutamate</name>
        <dbReference type="ChEBI" id="CHEBI:29985"/>
    </ligand>
</feature>
<proteinExistence type="predicted"/>
<accession>A0A8K0DI38</accession>
<dbReference type="PRINTS" id="PR01210">
    <property type="entry name" value="GGTRANSPTASE"/>
</dbReference>
<dbReference type="GO" id="GO:0005886">
    <property type="term" value="C:plasma membrane"/>
    <property type="evidence" value="ECO:0007669"/>
    <property type="project" value="TreeGrafter"/>
</dbReference>
<evidence type="ECO:0000256" key="2">
    <source>
        <dbReference type="PIRSR" id="PIRSR600101-1"/>
    </source>
</evidence>
<keyword evidence="1" id="KW-0800">Toxin</keyword>
<organism evidence="4 5">
    <name type="scientific">Ignelater luminosus</name>
    <name type="common">Cucubano</name>
    <name type="synonym">Pyrophorus luminosus</name>
    <dbReference type="NCBI Taxonomy" id="2038154"/>
    <lineage>
        <taxon>Eukaryota</taxon>
        <taxon>Metazoa</taxon>
        <taxon>Ecdysozoa</taxon>
        <taxon>Arthropoda</taxon>
        <taxon>Hexapoda</taxon>
        <taxon>Insecta</taxon>
        <taxon>Pterygota</taxon>
        <taxon>Neoptera</taxon>
        <taxon>Endopterygota</taxon>
        <taxon>Coleoptera</taxon>
        <taxon>Polyphaga</taxon>
        <taxon>Elateriformia</taxon>
        <taxon>Elateroidea</taxon>
        <taxon>Elateridae</taxon>
        <taxon>Agrypninae</taxon>
        <taxon>Pyrophorini</taxon>
        <taxon>Ignelater</taxon>
    </lineage>
</organism>
<dbReference type="SUPFAM" id="SSF56235">
    <property type="entry name" value="N-terminal nucleophile aminohydrolases (Ntn hydrolases)"/>
    <property type="match status" value="1"/>
</dbReference>
<gene>
    <name evidence="4" type="ORF">ILUMI_02224</name>
</gene>
<feature type="binding site" evidence="3">
    <location>
        <position position="356"/>
    </location>
    <ligand>
        <name>L-glutamate</name>
        <dbReference type="ChEBI" id="CHEBI:29985"/>
    </ligand>
</feature>
<dbReference type="FunFam" id="3.60.20.40:FF:000001">
    <property type="entry name" value="Gamma-glutamyltranspeptidase 1"/>
    <property type="match status" value="1"/>
</dbReference>
<dbReference type="PANTHER" id="PTHR11686">
    <property type="entry name" value="GAMMA GLUTAMYL TRANSPEPTIDASE"/>
    <property type="match status" value="1"/>
</dbReference>
<feature type="binding site" evidence="3">
    <location>
        <begin position="281"/>
        <end position="283"/>
    </location>
    <ligand>
        <name>L-glutamate</name>
        <dbReference type="ChEBI" id="CHEBI:29985"/>
    </ligand>
</feature>
<reference evidence="4" key="1">
    <citation type="submission" date="2019-08" db="EMBL/GenBank/DDBJ databases">
        <title>The genome of the North American firefly Photinus pyralis.</title>
        <authorList>
            <consortium name="Photinus pyralis genome working group"/>
            <person name="Fallon T.R."/>
            <person name="Sander Lower S.E."/>
            <person name="Weng J.-K."/>
        </authorList>
    </citation>
    <scope>NUCLEOTIDE SEQUENCE</scope>
    <source>
        <strain evidence="4">TRF0915ILg1</strain>
        <tissue evidence="4">Whole body</tissue>
    </source>
</reference>
<feature type="binding site" evidence="3">
    <location>
        <begin position="333"/>
        <end position="334"/>
    </location>
    <ligand>
        <name>L-glutamate</name>
        <dbReference type="ChEBI" id="CHEBI:29985"/>
    </ligand>
</feature>
<dbReference type="GO" id="GO:0006751">
    <property type="term" value="P:glutathione catabolic process"/>
    <property type="evidence" value="ECO:0007669"/>
    <property type="project" value="InterPro"/>
</dbReference>
<dbReference type="PANTHER" id="PTHR11686:SF72">
    <property type="entry name" value="GAMMA-GLUTAMYL TRANSPEPTIDASE, ISOFORM A"/>
    <property type="match status" value="1"/>
</dbReference>
<comment type="caution">
    <text evidence="4">The sequence shown here is derived from an EMBL/GenBank/DDBJ whole genome shotgun (WGS) entry which is preliminary data.</text>
</comment>
<dbReference type="OrthoDB" id="1081007at2759"/>
<dbReference type="Pfam" id="PF01019">
    <property type="entry name" value="G_glu_transpept"/>
    <property type="match status" value="1"/>
</dbReference>
<name>A0A8K0DI38_IGNLU</name>
<dbReference type="AlphaFoldDB" id="A0A8K0DI38"/>
<dbReference type="Proteomes" id="UP000801492">
    <property type="component" value="Unassembled WGS sequence"/>
</dbReference>
<dbReference type="FunFam" id="1.10.246.130:FF:000001">
    <property type="entry name" value="Gamma-glutamyltransferase 5 isoform 1"/>
    <property type="match status" value="1"/>
</dbReference>